<comment type="caution">
    <text evidence="1">The sequence shown here is derived from an EMBL/GenBank/DDBJ whole genome shotgun (WGS) entry which is preliminary data.</text>
</comment>
<proteinExistence type="predicted"/>
<name>A0A7W9KFD1_9PSEU</name>
<accession>A0A7W9KFD1</accession>
<gene>
    <name evidence="1" type="ORF">BJ998_002598</name>
</gene>
<organism evidence="1 2">
    <name type="scientific">Kutzneria kofuensis</name>
    <dbReference type="NCBI Taxonomy" id="103725"/>
    <lineage>
        <taxon>Bacteria</taxon>
        <taxon>Bacillati</taxon>
        <taxon>Actinomycetota</taxon>
        <taxon>Actinomycetes</taxon>
        <taxon>Pseudonocardiales</taxon>
        <taxon>Pseudonocardiaceae</taxon>
        <taxon>Kutzneria</taxon>
    </lineage>
</organism>
<sequence length="51" mass="5598">MVATPVTWDEVAACRRANQLTFTTADVLDRVDEHGDLFAGLEQTAAPLPQR</sequence>
<evidence type="ECO:0000313" key="1">
    <source>
        <dbReference type="EMBL" id="MBB5891402.1"/>
    </source>
</evidence>
<evidence type="ECO:0000313" key="2">
    <source>
        <dbReference type="Proteomes" id="UP000585638"/>
    </source>
</evidence>
<dbReference type="AlphaFoldDB" id="A0A7W9KFD1"/>
<reference evidence="1 2" key="1">
    <citation type="submission" date="2020-08" db="EMBL/GenBank/DDBJ databases">
        <title>Sequencing the genomes of 1000 actinobacteria strains.</title>
        <authorList>
            <person name="Klenk H.-P."/>
        </authorList>
    </citation>
    <scope>NUCLEOTIDE SEQUENCE [LARGE SCALE GENOMIC DNA]</scope>
    <source>
        <strain evidence="1 2">DSM 43851</strain>
    </source>
</reference>
<dbReference type="EMBL" id="JACHIR010000001">
    <property type="protein sequence ID" value="MBB5891402.1"/>
    <property type="molecule type" value="Genomic_DNA"/>
</dbReference>
<keyword evidence="2" id="KW-1185">Reference proteome</keyword>
<dbReference type="Proteomes" id="UP000585638">
    <property type="component" value="Unassembled WGS sequence"/>
</dbReference>
<dbReference type="Gene3D" id="3.90.920.10">
    <property type="entry name" value="DNA primase, PRIM domain"/>
    <property type="match status" value="1"/>
</dbReference>
<protein>
    <submittedName>
        <fullName evidence="1">DNA primase</fullName>
    </submittedName>
</protein>